<sequence>MDGFPALRQTCYTAGIGEGENDTDSTVSSVGSSISQSKGFEQAVIDEWKKDRKLRLKNFEYIILHGCHVEFHSCLKWENKRKPEQKLRLLAGLLPSKGCHSNFLISEQKISGLHLVMALQLSAFHQALLAPEE</sequence>
<accession>A0A9E7FFN5</accession>
<keyword evidence="2" id="KW-1185">Reference proteome</keyword>
<evidence type="ECO:0000313" key="2">
    <source>
        <dbReference type="Proteomes" id="UP001055439"/>
    </source>
</evidence>
<name>A0A9E7FFN5_9LILI</name>
<proteinExistence type="predicted"/>
<dbReference type="AlphaFoldDB" id="A0A9E7FFN5"/>
<evidence type="ECO:0000313" key="1">
    <source>
        <dbReference type="EMBL" id="URD95770.1"/>
    </source>
</evidence>
<dbReference type="Proteomes" id="UP001055439">
    <property type="component" value="Chromosome 4"/>
</dbReference>
<organism evidence="1 2">
    <name type="scientific">Musa troglodytarum</name>
    <name type="common">fe'i banana</name>
    <dbReference type="NCBI Taxonomy" id="320322"/>
    <lineage>
        <taxon>Eukaryota</taxon>
        <taxon>Viridiplantae</taxon>
        <taxon>Streptophyta</taxon>
        <taxon>Embryophyta</taxon>
        <taxon>Tracheophyta</taxon>
        <taxon>Spermatophyta</taxon>
        <taxon>Magnoliopsida</taxon>
        <taxon>Liliopsida</taxon>
        <taxon>Zingiberales</taxon>
        <taxon>Musaceae</taxon>
        <taxon>Musa</taxon>
    </lineage>
</organism>
<dbReference type="EMBL" id="CP097506">
    <property type="protein sequence ID" value="URD95770.1"/>
    <property type="molecule type" value="Genomic_DNA"/>
</dbReference>
<reference evidence="1" key="1">
    <citation type="submission" date="2022-05" db="EMBL/GenBank/DDBJ databases">
        <title>The Musa troglodytarum L. genome provides insights into the mechanism of non-climacteric behaviour and enrichment of carotenoids.</title>
        <authorList>
            <person name="Wang J."/>
        </authorList>
    </citation>
    <scope>NUCLEOTIDE SEQUENCE</scope>
    <source>
        <tissue evidence="1">Leaf</tissue>
    </source>
</reference>
<protein>
    <submittedName>
        <fullName evidence="1">Uncharacterized protein</fullName>
    </submittedName>
</protein>
<gene>
    <name evidence="1" type="ORF">MUK42_19952</name>
</gene>